<evidence type="ECO:0000256" key="1">
    <source>
        <dbReference type="ARBA" id="ARBA00022491"/>
    </source>
</evidence>
<accession>A0A0D1KH93</accession>
<dbReference type="InterPro" id="IPR001647">
    <property type="entry name" value="HTH_TetR"/>
</dbReference>
<organism evidence="5 6">
    <name type="scientific">Bacillus subtilis</name>
    <dbReference type="NCBI Taxonomy" id="1423"/>
    <lineage>
        <taxon>Bacteria</taxon>
        <taxon>Bacillati</taxon>
        <taxon>Bacillota</taxon>
        <taxon>Bacilli</taxon>
        <taxon>Bacillales</taxon>
        <taxon>Bacillaceae</taxon>
        <taxon>Bacillus</taxon>
    </lineage>
</organism>
<dbReference type="SUPFAM" id="SSF46689">
    <property type="entry name" value="Homeodomain-like"/>
    <property type="match status" value="1"/>
</dbReference>
<dbReference type="InterPro" id="IPR023772">
    <property type="entry name" value="DNA-bd_HTH_TetR-type_CS"/>
</dbReference>
<protein>
    <submittedName>
        <fullName evidence="5">Transcriptional regulator</fullName>
    </submittedName>
</protein>
<dbReference type="EMBL" id="JXBC01000013">
    <property type="protein sequence ID" value="KIU05552.1"/>
    <property type="molecule type" value="Genomic_DNA"/>
</dbReference>
<dbReference type="Pfam" id="PF00440">
    <property type="entry name" value="TetR_N"/>
    <property type="match status" value="1"/>
</dbReference>
<dbReference type="PATRIC" id="fig|1423.173.peg.4093"/>
<dbReference type="FunFam" id="1.10.10.60:FF:000141">
    <property type="entry name" value="TetR family transcriptional regulator"/>
    <property type="match status" value="1"/>
</dbReference>
<dbReference type="PRINTS" id="PR00455">
    <property type="entry name" value="HTHTETR"/>
</dbReference>
<dbReference type="RefSeq" id="WP_015251254.1">
    <property type="nucleotide sequence ID" value="NZ_CP017112.1"/>
</dbReference>
<dbReference type="GO" id="GO:0045892">
    <property type="term" value="P:negative regulation of DNA-templated transcription"/>
    <property type="evidence" value="ECO:0007669"/>
    <property type="project" value="UniProtKB-ARBA"/>
</dbReference>
<dbReference type="PROSITE" id="PS50977">
    <property type="entry name" value="HTH_TETR_2"/>
    <property type="match status" value="1"/>
</dbReference>
<dbReference type="AlphaFoldDB" id="A0A0D1KH93"/>
<evidence type="ECO:0000256" key="2">
    <source>
        <dbReference type="ARBA" id="ARBA00023015"/>
    </source>
</evidence>
<dbReference type="PANTHER" id="PTHR43479:SF22">
    <property type="entry name" value="TRANSCRIPTIONAL REGULATOR, TETR FAMILY"/>
    <property type="match status" value="1"/>
</dbReference>
<dbReference type="Proteomes" id="UP000032247">
    <property type="component" value="Unassembled WGS sequence"/>
</dbReference>
<sequence length="291" mass="33310">MKEKEKLIIETALKLFAQKGYNSTSVQEIAKECKISKGAFYIYFPSKEALLLSMLNYYYDKTFTRILNIKTKGDSPRTAYRKQLTVLYENILEHKDFISMQLKEGSLPYTEEVEQCAKKIRQSSLQFHIDSLLNIYGKKAEPYTAELCFLIEGISQIYLECMILLGYTVKPSQLANIIMNRIDDMVKGMSERNDKPFITLEEASSLFGPLTHGRPDPLTESIVKSLRDKINSLNTNSSLELSESLDILEAEMKKKTPKLAIIKGMIHNLTESEALAKDAEQLKYLLKQQHI</sequence>
<dbReference type="PANTHER" id="PTHR43479">
    <property type="entry name" value="ACREF/ENVCD OPERON REPRESSOR-RELATED"/>
    <property type="match status" value="1"/>
</dbReference>
<keyword evidence="4" id="KW-0804">Transcription</keyword>
<gene>
    <name evidence="5" type="ORF">SC09_contig4orf00373</name>
</gene>
<evidence type="ECO:0000256" key="4">
    <source>
        <dbReference type="ARBA" id="ARBA00023163"/>
    </source>
</evidence>
<dbReference type="PROSITE" id="PS01081">
    <property type="entry name" value="HTH_TETR_1"/>
    <property type="match status" value="1"/>
</dbReference>
<keyword evidence="3" id="KW-0238">DNA-binding</keyword>
<name>A0A0D1KH93_BACIU</name>
<dbReference type="InterPro" id="IPR050624">
    <property type="entry name" value="HTH-type_Tx_Regulator"/>
</dbReference>
<dbReference type="Gene3D" id="1.10.357.10">
    <property type="entry name" value="Tetracycline Repressor, domain 2"/>
    <property type="match status" value="1"/>
</dbReference>
<keyword evidence="2" id="KW-0805">Transcription regulation</keyword>
<evidence type="ECO:0000313" key="5">
    <source>
        <dbReference type="EMBL" id="KIU05552.1"/>
    </source>
</evidence>
<evidence type="ECO:0000256" key="3">
    <source>
        <dbReference type="ARBA" id="ARBA00023125"/>
    </source>
</evidence>
<keyword evidence="1" id="KW-0678">Repressor</keyword>
<dbReference type="InterPro" id="IPR009057">
    <property type="entry name" value="Homeodomain-like_sf"/>
</dbReference>
<dbReference type="GO" id="GO:0003677">
    <property type="term" value="F:DNA binding"/>
    <property type="evidence" value="ECO:0007669"/>
    <property type="project" value="UniProtKB-UniRule"/>
</dbReference>
<dbReference type="STRING" id="483913.AN935_16600"/>
<reference evidence="5 6" key="1">
    <citation type="submission" date="2014-12" db="EMBL/GenBank/DDBJ databases">
        <title>Comparative genome analysis of Bacillus coagulans HM-08, Clostridium butyricum HM-68, Bacillus subtilis HM-66 and Bacillus licheniformis BL-09.</title>
        <authorList>
            <person name="Zhang H."/>
        </authorList>
    </citation>
    <scope>NUCLEOTIDE SEQUENCE [LARGE SCALE GENOMIC DNA]</scope>
    <source>
        <strain evidence="5 6">HM-66</strain>
    </source>
</reference>
<comment type="caution">
    <text evidence="5">The sequence shown here is derived from an EMBL/GenBank/DDBJ whole genome shotgun (WGS) entry which is preliminary data.</text>
</comment>
<proteinExistence type="predicted"/>
<evidence type="ECO:0000313" key="6">
    <source>
        <dbReference type="Proteomes" id="UP000032247"/>
    </source>
</evidence>